<dbReference type="CDD" id="cd01949">
    <property type="entry name" value="GGDEF"/>
    <property type="match status" value="1"/>
</dbReference>
<sequence length="540" mass="62597">MKKYQMKFVQRLKNTLGDWEGRPTVMKEEIYQFLHSIKGTAASIGLPELTNVAETLLNHLVVLTKQIWEVREWQALIEPVSEYIRTYEDVLTPEIQTPLRNQLPDQPLILVIEDEVQMLALLKEELENEQYAVLLATNVEKAVEIFYSQKPDYVLLDMYLESESGFEVLEQIVEKAKQLLIPIMVISADDSKYMRMNVYRAGGFDFFPKPIEVDELKVLLKARLEHRKLLTRQILLDELTGAYNRKFLHDELERQVAEYERNNIDFSLAILDIDKFKSVNDTYGHDVGDNVLSTFSSLVLTYKRKGDFFIRYGGEEFMVLMPQTKVEEGKWGISRLLNVFQQEVFHGATEDFSCTFSSGVVSYRNHESVESMIKRADQLLYEAKSNGRNQIRTEEDLPLVIDHTIDQTLRIGIIDDDPVIHDVLRDHLQNVQFDGYKTEVKSFLGGASFFDSNWHKQGGKFVLLLDGVMPDMDGLDVLERMRNECDVKDFVIIMLTGRKEDKDIVRALELGADDYLTKPFNIHELEIRVKRLADRMLMLT</sequence>
<evidence type="ECO:0000259" key="5">
    <source>
        <dbReference type="PROSITE" id="PS50894"/>
    </source>
</evidence>
<dbReference type="Pfam" id="PF00990">
    <property type="entry name" value="GGDEF"/>
    <property type="match status" value="1"/>
</dbReference>
<protein>
    <submittedName>
        <fullName evidence="6">Diguanylate cyclase</fullName>
    </submittedName>
</protein>
<dbReference type="eggNOG" id="COG0745">
    <property type="taxonomic scope" value="Bacteria"/>
</dbReference>
<dbReference type="Gene3D" id="3.30.70.270">
    <property type="match status" value="1"/>
</dbReference>
<dbReference type="InterPro" id="IPR011006">
    <property type="entry name" value="CheY-like_superfamily"/>
</dbReference>
<dbReference type="PANTHER" id="PTHR45138">
    <property type="entry name" value="REGULATORY COMPONENTS OF SENSORY TRANSDUCTION SYSTEM"/>
    <property type="match status" value="1"/>
</dbReference>
<feature type="modified residue" description="Phosphohistidine" evidence="1">
    <location>
        <position position="35"/>
    </location>
</feature>
<feature type="domain" description="Response regulatory" evidence="3">
    <location>
        <begin position="410"/>
        <end position="533"/>
    </location>
</feature>
<dbReference type="EMBL" id="AVPE01000004">
    <property type="protein sequence ID" value="KGX92934.1"/>
    <property type="molecule type" value="Genomic_DNA"/>
</dbReference>
<evidence type="ECO:0000259" key="3">
    <source>
        <dbReference type="PROSITE" id="PS50110"/>
    </source>
</evidence>
<dbReference type="CDD" id="cd17574">
    <property type="entry name" value="REC_OmpR"/>
    <property type="match status" value="1"/>
</dbReference>
<dbReference type="InterPro" id="IPR029787">
    <property type="entry name" value="Nucleotide_cyclase"/>
</dbReference>
<dbReference type="SUPFAM" id="SSF47226">
    <property type="entry name" value="Histidine-containing phosphotransfer domain, HPT domain"/>
    <property type="match status" value="1"/>
</dbReference>
<dbReference type="SMART" id="SM00448">
    <property type="entry name" value="REC"/>
    <property type="match status" value="2"/>
</dbReference>
<keyword evidence="7" id="KW-1185">Reference proteome</keyword>
<reference evidence="6 7" key="1">
    <citation type="submission" date="2013-08" db="EMBL/GenBank/DDBJ databases">
        <authorList>
            <person name="Huang J."/>
            <person name="Wang G."/>
        </authorList>
    </citation>
    <scope>NUCLEOTIDE SEQUENCE [LARGE SCALE GENOMIC DNA]</scope>
    <source>
        <strain evidence="6 7">JSM 076056</strain>
    </source>
</reference>
<feature type="domain" description="HPt" evidence="5">
    <location>
        <begin position="1"/>
        <end position="94"/>
    </location>
</feature>
<dbReference type="NCBIfam" id="TIGR00254">
    <property type="entry name" value="GGDEF"/>
    <property type="match status" value="1"/>
</dbReference>
<dbReference type="InterPro" id="IPR000160">
    <property type="entry name" value="GGDEF_dom"/>
</dbReference>
<dbReference type="PROSITE" id="PS50110">
    <property type="entry name" value="RESPONSE_REGULATORY"/>
    <property type="match status" value="2"/>
</dbReference>
<dbReference type="AlphaFoldDB" id="A0A0A5GLR2"/>
<dbReference type="FunFam" id="3.30.70.270:FF:000001">
    <property type="entry name" value="Diguanylate cyclase domain protein"/>
    <property type="match status" value="1"/>
</dbReference>
<dbReference type="InterPro" id="IPR008207">
    <property type="entry name" value="Sig_transdc_His_kin_Hpt_dom"/>
</dbReference>
<proteinExistence type="predicted"/>
<dbReference type="CDD" id="cd00156">
    <property type="entry name" value="REC"/>
    <property type="match status" value="1"/>
</dbReference>
<dbReference type="InterPro" id="IPR050469">
    <property type="entry name" value="Diguanylate_Cyclase"/>
</dbReference>
<dbReference type="Pfam" id="PF00072">
    <property type="entry name" value="Response_reg"/>
    <property type="match status" value="2"/>
</dbReference>
<name>A0A0A5GLR2_9BACI</name>
<dbReference type="PROSITE" id="PS50887">
    <property type="entry name" value="GGDEF"/>
    <property type="match status" value="1"/>
</dbReference>
<dbReference type="SUPFAM" id="SSF52172">
    <property type="entry name" value="CheY-like"/>
    <property type="match status" value="2"/>
</dbReference>
<evidence type="ECO:0000259" key="4">
    <source>
        <dbReference type="PROSITE" id="PS50887"/>
    </source>
</evidence>
<evidence type="ECO:0000313" key="7">
    <source>
        <dbReference type="Proteomes" id="UP000030528"/>
    </source>
</evidence>
<dbReference type="RefSeq" id="WP_051239719.1">
    <property type="nucleotide sequence ID" value="NZ_AULI01000006.1"/>
</dbReference>
<feature type="modified residue" description="4-aspartylphosphate" evidence="2">
    <location>
        <position position="466"/>
    </location>
</feature>
<dbReference type="GO" id="GO:0052621">
    <property type="term" value="F:diguanylate cyclase activity"/>
    <property type="evidence" value="ECO:0007669"/>
    <property type="project" value="TreeGrafter"/>
</dbReference>
<dbReference type="STRING" id="1385510.GCA_000425205_01574"/>
<dbReference type="Pfam" id="PF01627">
    <property type="entry name" value="Hpt"/>
    <property type="match status" value="1"/>
</dbReference>
<dbReference type="PANTHER" id="PTHR45138:SF9">
    <property type="entry name" value="DIGUANYLATE CYCLASE DGCM-RELATED"/>
    <property type="match status" value="1"/>
</dbReference>
<feature type="domain" description="GGDEF" evidence="4">
    <location>
        <begin position="264"/>
        <end position="396"/>
    </location>
</feature>
<dbReference type="InterPro" id="IPR001789">
    <property type="entry name" value="Sig_transdc_resp-reg_receiver"/>
</dbReference>
<evidence type="ECO:0000256" key="2">
    <source>
        <dbReference type="PROSITE-ProRule" id="PRU00169"/>
    </source>
</evidence>
<gene>
    <name evidence="6" type="ORF">N781_13705</name>
</gene>
<keyword evidence="2" id="KW-0597">Phosphoprotein</keyword>
<organism evidence="6 7">
    <name type="scientific">Pontibacillus halophilus JSM 076056 = DSM 19796</name>
    <dbReference type="NCBI Taxonomy" id="1385510"/>
    <lineage>
        <taxon>Bacteria</taxon>
        <taxon>Bacillati</taxon>
        <taxon>Bacillota</taxon>
        <taxon>Bacilli</taxon>
        <taxon>Bacillales</taxon>
        <taxon>Bacillaceae</taxon>
        <taxon>Pontibacillus</taxon>
    </lineage>
</organism>
<comment type="caution">
    <text evidence="6">The sequence shown here is derived from an EMBL/GenBank/DDBJ whole genome shotgun (WGS) entry which is preliminary data.</text>
</comment>
<dbReference type="GO" id="GO:0000160">
    <property type="term" value="P:phosphorelay signal transduction system"/>
    <property type="evidence" value="ECO:0007669"/>
    <property type="project" value="InterPro"/>
</dbReference>
<dbReference type="SUPFAM" id="SSF55073">
    <property type="entry name" value="Nucleotide cyclase"/>
    <property type="match status" value="1"/>
</dbReference>
<evidence type="ECO:0000313" key="6">
    <source>
        <dbReference type="EMBL" id="KGX92934.1"/>
    </source>
</evidence>
<feature type="modified residue" description="4-aspartylphosphate" evidence="2">
    <location>
        <position position="157"/>
    </location>
</feature>
<dbReference type="eggNOG" id="COG3706">
    <property type="taxonomic scope" value="Bacteria"/>
</dbReference>
<dbReference type="InterPro" id="IPR043128">
    <property type="entry name" value="Rev_trsase/Diguanyl_cyclase"/>
</dbReference>
<dbReference type="InterPro" id="IPR036641">
    <property type="entry name" value="HPT_dom_sf"/>
</dbReference>
<evidence type="ECO:0000256" key="1">
    <source>
        <dbReference type="PROSITE-ProRule" id="PRU00110"/>
    </source>
</evidence>
<feature type="domain" description="Response regulatory" evidence="3">
    <location>
        <begin position="108"/>
        <end position="224"/>
    </location>
</feature>
<accession>A0A0A5GLR2</accession>
<dbReference type="Gene3D" id="3.40.50.2300">
    <property type="match status" value="2"/>
</dbReference>
<dbReference type="PROSITE" id="PS50894">
    <property type="entry name" value="HPT"/>
    <property type="match status" value="1"/>
</dbReference>
<dbReference type="SMART" id="SM00267">
    <property type="entry name" value="GGDEF"/>
    <property type="match status" value="1"/>
</dbReference>
<dbReference type="OrthoDB" id="9759607at2"/>
<dbReference type="Proteomes" id="UP000030528">
    <property type="component" value="Unassembled WGS sequence"/>
</dbReference>